<dbReference type="RefSeq" id="XP_008027165.1">
    <property type="nucleotide sequence ID" value="XM_008028974.1"/>
</dbReference>
<gene>
    <name evidence="4" type="ORF">SETTUDRAFT_154224</name>
</gene>
<protein>
    <recommendedName>
        <fullName evidence="3">Xylanolytic transcriptional activator regulatory domain-containing protein</fullName>
    </recommendedName>
</protein>
<evidence type="ECO:0000259" key="3">
    <source>
        <dbReference type="SMART" id="SM00906"/>
    </source>
</evidence>
<proteinExistence type="predicted"/>
<dbReference type="OrthoDB" id="5296287at2759"/>
<dbReference type="InterPro" id="IPR007219">
    <property type="entry name" value="XnlR_reg_dom"/>
</dbReference>
<dbReference type="GO" id="GO:0003677">
    <property type="term" value="F:DNA binding"/>
    <property type="evidence" value="ECO:0007669"/>
    <property type="project" value="InterPro"/>
</dbReference>
<reference evidence="4 5" key="2">
    <citation type="journal article" date="2013" name="PLoS Genet.">
        <title>Comparative genome structure, secondary metabolite, and effector coding capacity across Cochliobolus pathogens.</title>
        <authorList>
            <person name="Condon B.J."/>
            <person name="Leng Y."/>
            <person name="Wu D."/>
            <person name="Bushley K.E."/>
            <person name="Ohm R.A."/>
            <person name="Otillar R."/>
            <person name="Martin J."/>
            <person name="Schackwitz W."/>
            <person name="Grimwood J."/>
            <person name="MohdZainudin N."/>
            <person name="Xue C."/>
            <person name="Wang R."/>
            <person name="Manning V.A."/>
            <person name="Dhillon B."/>
            <person name="Tu Z.J."/>
            <person name="Steffenson B.J."/>
            <person name="Salamov A."/>
            <person name="Sun H."/>
            <person name="Lowry S."/>
            <person name="LaButti K."/>
            <person name="Han J."/>
            <person name="Copeland A."/>
            <person name="Lindquist E."/>
            <person name="Barry K."/>
            <person name="Schmutz J."/>
            <person name="Baker S.E."/>
            <person name="Ciuffetti L.M."/>
            <person name="Grigoriev I.V."/>
            <person name="Zhong S."/>
            <person name="Turgeon B.G."/>
        </authorList>
    </citation>
    <scope>NUCLEOTIDE SEQUENCE [LARGE SCALE GENOMIC DNA]</scope>
    <source>
        <strain evidence="5">28A</strain>
    </source>
</reference>
<evidence type="ECO:0000313" key="4">
    <source>
        <dbReference type="EMBL" id="EOA84546.1"/>
    </source>
</evidence>
<evidence type="ECO:0000256" key="1">
    <source>
        <dbReference type="ARBA" id="ARBA00023242"/>
    </source>
</evidence>
<organism evidence="4 5">
    <name type="scientific">Exserohilum turcicum (strain 28A)</name>
    <name type="common">Northern leaf blight fungus</name>
    <name type="synonym">Setosphaeria turcica</name>
    <dbReference type="NCBI Taxonomy" id="671987"/>
    <lineage>
        <taxon>Eukaryota</taxon>
        <taxon>Fungi</taxon>
        <taxon>Dikarya</taxon>
        <taxon>Ascomycota</taxon>
        <taxon>Pezizomycotina</taxon>
        <taxon>Dothideomycetes</taxon>
        <taxon>Pleosporomycetidae</taxon>
        <taxon>Pleosporales</taxon>
        <taxon>Pleosporineae</taxon>
        <taxon>Pleosporaceae</taxon>
        <taxon>Exserohilum</taxon>
    </lineage>
</organism>
<dbReference type="GO" id="GO:0008270">
    <property type="term" value="F:zinc ion binding"/>
    <property type="evidence" value="ECO:0007669"/>
    <property type="project" value="InterPro"/>
</dbReference>
<dbReference type="CDD" id="cd12148">
    <property type="entry name" value="fungal_TF_MHR"/>
    <property type="match status" value="1"/>
</dbReference>
<keyword evidence="1" id="KW-0539">Nucleus</keyword>
<dbReference type="GeneID" id="19397389"/>
<accession>R0IHU7</accession>
<dbReference type="PANTHER" id="PTHR47654">
    <property type="entry name" value="ZN(II)2CYS6 TRANSCRIPTION FACTOR (EUROFUNG)-RELATED"/>
    <property type="match status" value="1"/>
</dbReference>
<feature type="region of interest" description="Disordered" evidence="2">
    <location>
        <begin position="135"/>
        <end position="177"/>
    </location>
</feature>
<dbReference type="HOGENOM" id="CLU_036525_0_0_1"/>
<feature type="compositionally biased region" description="Low complexity" evidence="2">
    <location>
        <begin position="158"/>
        <end position="171"/>
    </location>
</feature>
<dbReference type="GO" id="GO:0006351">
    <property type="term" value="P:DNA-templated transcription"/>
    <property type="evidence" value="ECO:0007669"/>
    <property type="project" value="InterPro"/>
</dbReference>
<dbReference type="SMART" id="SM00906">
    <property type="entry name" value="Fungal_trans"/>
    <property type="match status" value="1"/>
</dbReference>
<evidence type="ECO:0000256" key="2">
    <source>
        <dbReference type="SAM" id="MobiDB-lite"/>
    </source>
</evidence>
<sequence>MNLVFAIGARYSHLVDAEWRADDRDHLVYMWRAVHLLQLQQMRTLTLHPEQRLIQAIGLLSFYYLTIGHVSKAWYMIGMAIRHAQAAGLHLRYENPSMQSDRTRSLAELWWGLNSIECILTSILRRPRAIAPKDCTVPLPGVTGSETQSKSRESTTPSMSATSSGVSRGSGSSTGGKSIGTTKHSFIKAYVKLDLLMDKILSRLYSPRKSIKSWKSAQREITMLSEELESWALQSLPQGPAAATAATLDHSLDRESLLLHLYYYNAKICITRPCLCRLDQRIKGQSEESARFNQKTAEACIGAALDIAAILPDTPSPTWYYENGPWWCAVHMIMQGLTVLLLELSLNCAHLTIEKSHITSCVDKFMRWLESMKSIDEVSESAYSVVSKVLNKQTPEEAARKQLPYLQSAPGYERHGYNIQDPSLGPQVPFQMHSQPSSLQQMHHAWPGSDAFTNAPYFSQPDASGFYHSNLPSTEYLNDPHASLYQFGQPQMNLFYGNPYPATMDQWDWDSMTADDTAHGPGQQQNPGQALPYRASVEIHSPVLDWLNFRY</sequence>
<feature type="domain" description="Xylanolytic transcriptional activator regulatory" evidence="3">
    <location>
        <begin position="73"/>
        <end position="146"/>
    </location>
</feature>
<dbReference type="PANTHER" id="PTHR47654:SF5">
    <property type="entry name" value="TRANSCRIPTION FACTOR DOMAIN-CONTAINING PROTEIN"/>
    <property type="match status" value="1"/>
</dbReference>
<dbReference type="AlphaFoldDB" id="R0IHU7"/>
<name>R0IHU7_EXST2</name>
<dbReference type="Proteomes" id="UP000016935">
    <property type="component" value="Unassembled WGS sequence"/>
</dbReference>
<dbReference type="InterPro" id="IPR053230">
    <property type="entry name" value="Trans_reg_galc"/>
</dbReference>
<dbReference type="EMBL" id="KB908703">
    <property type="protein sequence ID" value="EOA84546.1"/>
    <property type="molecule type" value="Genomic_DNA"/>
</dbReference>
<evidence type="ECO:0000313" key="5">
    <source>
        <dbReference type="Proteomes" id="UP000016935"/>
    </source>
</evidence>
<reference evidence="4 5" key="1">
    <citation type="journal article" date="2012" name="PLoS Pathog.">
        <title>Diverse lifestyles and strategies of plant pathogenesis encoded in the genomes of eighteen Dothideomycetes fungi.</title>
        <authorList>
            <person name="Ohm R.A."/>
            <person name="Feau N."/>
            <person name="Henrissat B."/>
            <person name="Schoch C.L."/>
            <person name="Horwitz B.A."/>
            <person name="Barry K.W."/>
            <person name="Condon B.J."/>
            <person name="Copeland A.C."/>
            <person name="Dhillon B."/>
            <person name="Glaser F."/>
            <person name="Hesse C.N."/>
            <person name="Kosti I."/>
            <person name="LaButti K."/>
            <person name="Lindquist E.A."/>
            <person name="Lucas S."/>
            <person name="Salamov A.A."/>
            <person name="Bradshaw R.E."/>
            <person name="Ciuffetti L."/>
            <person name="Hamelin R.C."/>
            <person name="Kema G.H.J."/>
            <person name="Lawrence C."/>
            <person name="Scott J.A."/>
            <person name="Spatafora J.W."/>
            <person name="Turgeon B.G."/>
            <person name="de Wit P.J.G.M."/>
            <person name="Zhong S."/>
            <person name="Goodwin S.B."/>
            <person name="Grigoriev I.V."/>
        </authorList>
    </citation>
    <scope>NUCLEOTIDE SEQUENCE [LARGE SCALE GENOMIC DNA]</scope>
    <source>
        <strain evidence="5">28A</strain>
    </source>
</reference>
<dbReference type="Pfam" id="PF04082">
    <property type="entry name" value="Fungal_trans"/>
    <property type="match status" value="1"/>
</dbReference>
<keyword evidence="5" id="KW-1185">Reference proteome</keyword>
<dbReference type="eggNOG" id="ENOG502RZ6G">
    <property type="taxonomic scope" value="Eukaryota"/>
</dbReference>